<comment type="similarity">
    <text evidence="3">Belongs to the TPP enzyme family.</text>
</comment>
<evidence type="ECO:0000256" key="2">
    <source>
        <dbReference type="ARBA" id="ARBA00005025"/>
    </source>
</evidence>
<dbReference type="UniPathway" id="UPA00047">
    <property type="reaction ID" value="UER00055"/>
</dbReference>
<protein>
    <recommendedName>
        <fullName evidence="4">acetolactate synthase</fullName>
        <ecNumber evidence="4">2.2.1.6</ecNumber>
    </recommendedName>
</protein>
<dbReference type="InterPro" id="IPR011766">
    <property type="entry name" value="TPP_enzyme_TPP-bd"/>
</dbReference>
<dbReference type="GO" id="GO:0030976">
    <property type="term" value="F:thiamine pyrophosphate binding"/>
    <property type="evidence" value="ECO:0007669"/>
    <property type="project" value="InterPro"/>
</dbReference>
<sequence length="58" mass="6194">MGQHQMWAAQFISFEKPRTWINSGGLGTMGFAIPAAMGPRSPGRTPRCGRSTATAASR</sequence>
<dbReference type="GO" id="GO:0005948">
    <property type="term" value="C:acetolactate synthase complex"/>
    <property type="evidence" value="ECO:0007669"/>
    <property type="project" value="TreeGrafter"/>
</dbReference>
<comment type="pathway">
    <text evidence="2">Amino-acid biosynthesis; L-valine biosynthesis; L-valine from pyruvate: step 1/4.</text>
</comment>
<reference evidence="12" key="1">
    <citation type="submission" date="2014-01" db="EMBL/GenBank/DDBJ databases">
        <authorList>
            <person name="Brown-Elliot B."/>
            <person name="Wallace R."/>
            <person name="Lenaerts A."/>
            <person name="Ordway D."/>
            <person name="DeGroote M.A."/>
            <person name="Parker T."/>
            <person name="Sizemore C."/>
            <person name="Tallon L.J."/>
            <person name="Sadzewicz L.K."/>
            <person name="Sengamalay N."/>
            <person name="Fraser C.M."/>
            <person name="Hine E."/>
            <person name="Shefchek K.A."/>
            <person name="Das S.P."/>
            <person name="Tettelin H."/>
        </authorList>
    </citation>
    <scope>NUCLEOTIDE SEQUENCE [LARGE SCALE GENOMIC DNA]</scope>
    <source>
        <strain evidence="12">4042</strain>
    </source>
</reference>
<gene>
    <name evidence="12" type="ORF">I553_7176</name>
</gene>
<keyword evidence="8" id="KW-0100">Branched-chain amino acid biosynthesis</keyword>
<evidence type="ECO:0000256" key="6">
    <source>
        <dbReference type="ARBA" id="ARBA00022630"/>
    </source>
</evidence>
<dbReference type="EC" id="2.2.1.6" evidence="4"/>
<keyword evidence="6" id="KW-0285">Flavoprotein</keyword>
<evidence type="ECO:0000256" key="9">
    <source>
        <dbReference type="ARBA" id="ARBA00048670"/>
    </source>
</evidence>
<evidence type="ECO:0000256" key="7">
    <source>
        <dbReference type="ARBA" id="ARBA00022827"/>
    </source>
</evidence>
<dbReference type="GO" id="GO:0050660">
    <property type="term" value="F:flavin adenine dinucleotide binding"/>
    <property type="evidence" value="ECO:0007669"/>
    <property type="project" value="TreeGrafter"/>
</dbReference>
<dbReference type="InterPro" id="IPR029061">
    <property type="entry name" value="THDP-binding"/>
</dbReference>
<dbReference type="UniPathway" id="UPA00049">
    <property type="reaction ID" value="UER00059"/>
</dbReference>
<keyword evidence="5" id="KW-0028">Amino-acid biosynthesis</keyword>
<evidence type="ECO:0000256" key="3">
    <source>
        <dbReference type="ARBA" id="ARBA00007812"/>
    </source>
</evidence>
<dbReference type="EMBL" id="JAOB01000081">
    <property type="protein sequence ID" value="EUA14056.1"/>
    <property type="molecule type" value="Genomic_DNA"/>
</dbReference>
<dbReference type="SUPFAM" id="SSF52518">
    <property type="entry name" value="Thiamin diphosphate-binding fold (THDP-binding)"/>
    <property type="match status" value="1"/>
</dbReference>
<evidence type="ECO:0000256" key="10">
    <source>
        <dbReference type="SAM" id="MobiDB-lite"/>
    </source>
</evidence>
<evidence type="ECO:0000256" key="8">
    <source>
        <dbReference type="ARBA" id="ARBA00023304"/>
    </source>
</evidence>
<proteinExistence type="inferred from homology"/>
<keyword evidence="7" id="KW-0274">FAD</keyword>
<dbReference type="Gene3D" id="3.40.50.970">
    <property type="match status" value="1"/>
</dbReference>
<feature type="region of interest" description="Disordered" evidence="10">
    <location>
        <begin position="37"/>
        <end position="58"/>
    </location>
</feature>
<evidence type="ECO:0000256" key="5">
    <source>
        <dbReference type="ARBA" id="ARBA00022605"/>
    </source>
</evidence>
<evidence type="ECO:0000256" key="1">
    <source>
        <dbReference type="ARBA" id="ARBA00004974"/>
    </source>
</evidence>
<dbReference type="GO" id="GO:0009099">
    <property type="term" value="P:L-valine biosynthetic process"/>
    <property type="evidence" value="ECO:0007669"/>
    <property type="project" value="UniProtKB-UniPathway"/>
</dbReference>
<dbReference type="AlphaFoldDB" id="X7Z4T0"/>
<evidence type="ECO:0000259" key="11">
    <source>
        <dbReference type="Pfam" id="PF02775"/>
    </source>
</evidence>
<accession>X7Z4T0</accession>
<dbReference type="PANTHER" id="PTHR18968:SF13">
    <property type="entry name" value="ACETOLACTATE SYNTHASE CATALYTIC SUBUNIT, MITOCHONDRIAL"/>
    <property type="match status" value="1"/>
</dbReference>
<dbReference type="InterPro" id="IPR045229">
    <property type="entry name" value="TPP_enz"/>
</dbReference>
<dbReference type="GO" id="GO:0000287">
    <property type="term" value="F:magnesium ion binding"/>
    <property type="evidence" value="ECO:0007669"/>
    <property type="project" value="UniProtKB-ARBA"/>
</dbReference>
<comment type="catalytic activity">
    <reaction evidence="9">
        <text>2 pyruvate + H(+) = (2S)-2-acetolactate + CO2</text>
        <dbReference type="Rhea" id="RHEA:25249"/>
        <dbReference type="ChEBI" id="CHEBI:15361"/>
        <dbReference type="ChEBI" id="CHEBI:15378"/>
        <dbReference type="ChEBI" id="CHEBI:16526"/>
        <dbReference type="ChEBI" id="CHEBI:58476"/>
        <dbReference type="EC" id="2.2.1.6"/>
    </reaction>
</comment>
<comment type="pathway">
    <text evidence="1">Amino-acid biosynthesis; L-isoleucine biosynthesis; L-isoleucine from 2-oxobutanoate: step 1/4.</text>
</comment>
<dbReference type="GO" id="GO:0009097">
    <property type="term" value="P:isoleucine biosynthetic process"/>
    <property type="evidence" value="ECO:0007669"/>
    <property type="project" value="UniProtKB-UniPathway"/>
</dbReference>
<organism evidence="12">
    <name type="scientific">Mycobacterium xenopi 4042</name>
    <dbReference type="NCBI Taxonomy" id="1299334"/>
    <lineage>
        <taxon>Bacteria</taxon>
        <taxon>Bacillati</taxon>
        <taxon>Actinomycetota</taxon>
        <taxon>Actinomycetes</taxon>
        <taxon>Mycobacteriales</taxon>
        <taxon>Mycobacteriaceae</taxon>
        <taxon>Mycobacterium</taxon>
    </lineage>
</organism>
<dbReference type="PANTHER" id="PTHR18968">
    <property type="entry name" value="THIAMINE PYROPHOSPHATE ENZYMES"/>
    <property type="match status" value="1"/>
</dbReference>
<evidence type="ECO:0000256" key="4">
    <source>
        <dbReference type="ARBA" id="ARBA00013145"/>
    </source>
</evidence>
<comment type="caution">
    <text evidence="12">The sequence shown here is derived from an EMBL/GenBank/DDBJ whole genome shotgun (WGS) entry which is preliminary data.</text>
</comment>
<dbReference type="Pfam" id="PF02775">
    <property type="entry name" value="TPP_enzyme_C"/>
    <property type="match status" value="1"/>
</dbReference>
<feature type="domain" description="Thiamine pyrophosphate enzyme TPP-binding" evidence="11">
    <location>
        <begin position="1"/>
        <end position="38"/>
    </location>
</feature>
<name>X7Z4T0_MYCXE</name>
<dbReference type="GO" id="GO:0003984">
    <property type="term" value="F:acetolactate synthase activity"/>
    <property type="evidence" value="ECO:0007669"/>
    <property type="project" value="UniProtKB-EC"/>
</dbReference>
<evidence type="ECO:0000313" key="12">
    <source>
        <dbReference type="EMBL" id="EUA14056.1"/>
    </source>
</evidence>